<dbReference type="AlphaFoldDB" id="A0A2N9FFA2"/>
<sequence length="128" mass="14526">MEQLRLHELFDPDSVEAIKKIIVPVTPRSDKLVCILDTKGRFLALDENLTSPKKTMSHWKIPPNEVIKINVDAAMSHDKAFIATVAHDHRGYFIKAWTKSTDHLDPTVAGAATINWALELWLQIFIIL</sequence>
<name>A0A2N9FFA2_FAGSY</name>
<evidence type="ECO:0000313" key="1">
    <source>
        <dbReference type="EMBL" id="SPC85828.1"/>
    </source>
</evidence>
<organism evidence="1">
    <name type="scientific">Fagus sylvatica</name>
    <name type="common">Beechnut</name>
    <dbReference type="NCBI Taxonomy" id="28930"/>
    <lineage>
        <taxon>Eukaryota</taxon>
        <taxon>Viridiplantae</taxon>
        <taxon>Streptophyta</taxon>
        <taxon>Embryophyta</taxon>
        <taxon>Tracheophyta</taxon>
        <taxon>Spermatophyta</taxon>
        <taxon>Magnoliopsida</taxon>
        <taxon>eudicotyledons</taxon>
        <taxon>Gunneridae</taxon>
        <taxon>Pentapetalae</taxon>
        <taxon>rosids</taxon>
        <taxon>fabids</taxon>
        <taxon>Fagales</taxon>
        <taxon>Fagaceae</taxon>
        <taxon>Fagus</taxon>
    </lineage>
</organism>
<dbReference type="EMBL" id="OIVN01000804">
    <property type="protein sequence ID" value="SPC85828.1"/>
    <property type="molecule type" value="Genomic_DNA"/>
</dbReference>
<gene>
    <name evidence="1" type="ORF">FSB_LOCUS13710</name>
</gene>
<accession>A0A2N9FFA2</accession>
<proteinExistence type="predicted"/>
<protein>
    <submittedName>
        <fullName evidence="1">Uncharacterized protein</fullName>
    </submittedName>
</protein>
<reference evidence="1" key="1">
    <citation type="submission" date="2018-02" db="EMBL/GenBank/DDBJ databases">
        <authorList>
            <person name="Cohen D.B."/>
            <person name="Kent A.D."/>
        </authorList>
    </citation>
    <scope>NUCLEOTIDE SEQUENCE</scope>
</reference>